<keyword evidence="12 17" id="KW-0408">Iron</keyword>
<dbReference type="InterPro" id="IPR019794">
    <property type="entry name" value="Peroxidases_AS"/>
</dbReference>
<feature type="binding site" evidence="17">
    <location>
        <position position="78"/>
    </location>
    <ligand>
        <name>Ca(2+)</name>
        <dbReference type="ChEBI" id="CHEBI:29108"/>
        <label>1</label>
    </ligand>
</feature>
<dbReference type="GO" id="GO:0046872">
    <property type="term" value="F:metal ion binding"/>
    <property type="evidence" value="ECO:0007669"/>
    <property type="project" value="UniProtKB-UniRule"/>
</dbReference>
<dbReference type="GO" id="GO:0005576">
    <property type="term" value="C:extracellular region"/>
    <property type="evidence" value="ECO:0007669"/>
    <property type="project" value="UniProtKB-SubCell"/>
</dbReference>
<feature type="binding site" evidence="17">
    <location>
        <position position="82"/>
    </location>
    <ligand>
        <name>Ca(2+)</name>
        <dbReference type="ChEBI" id="CHEBI:29108"/>
        <label>1</label>
    </ligand>
</feature>
<evidence type="ECO:0000256" key="5">
    <source>
        <dbReference type="ARBA" id="ARBA00022525"/>
    </source>
</evidence>
<comment type="caution">
    <text evidence="22">The sequence shown here is derived from an EMBL/GenBank/DDBJ whole genome shotgun (WGS) entry which is preliminary data.</text>
</comment>
<evidence type="ECO:0000256" key="10">
    <source>
        <dbReference type="ARBA" id="ARBA00022837"/>
    </source>
</evidence>
<evidence type="ECO:0000256" key="2">
    <source>
        <dbReference type="ARBA" id="ARBA00002322"/>
    </source>
</evidence>
<feature type="active site" description="Proton acceptor" evidence="15">
    <location>
        <position position="74"/>
    </location>
</feature>
<evidence type="ECO:0000259" key="21">
    <source>
        <dbReference type="PROSITE" id="PS50873"/>
    </source>
</evidence>
<dbReference type="InterPro" id="IPR033905">
    <property type="entry name" value="Secretory_peroxidase"/>
</dbReference>
<dbReference type="PANTHER" id="PTHR31235">
    <property type="entry name" value="PEROXIDASE 25-RELATED"/>
    <property type="match status" value="1"/>
</dbReference>
<dbReference type="GO" id="GO:0140825">
    <property type="term" value="F:lactoperoxidase activity"/>
    <property type="evidence" value="ECO:0007669"/>
    <property type="project" value="UniProtKB-EC"/>
</dbReference>
<feature type="disulfide bond" evidence="19">
    <location>
        <begin position="126"/>
        <end position="330"/>
    </location>
</feature>
<name>A0ABC8QNH9_9AQUA</name>
<keyword evidence="10 17" id="KW-0106">Calcium</keyword>
<keyword evidence="8 17" id="KW-0479">Metal-binding</keyword>
<feature type="binding site" evidence="17">
    <location>
        <position position="257"/>
    </location>
    <ligand>
        <name>Ca(2+)</name>
        <dbReference type="ChEBI" id="CHEBI:29108"/>
        <label>2</label>
    </ligand>
</feature>
<proteinExistence type="inferred from homology"/>
<keyword evidence="11 20" id="KW-0560">Oxidoreductase</keyword>
<feature type="signal peptide" evidence="20">
    <location>
        <begin position="1"/>
        <end position="32"/>
    </location>
</feature>
<evidence type="ECO:0000256" key="13">
    <source>
        <dbReference type="ARBA" id="ARBA00023157"/>
    </source>
</evidence>
<evidence type="ECO:0000256" key="19">
    <source>
        <dbReference type="PIRSR" id="PIRSR600823-5"/>
    </source>
</evidence>
<dbReference type="InterPro" id="IPR010255">
    <property type="entry name" value="Haem_peroxidase_sf"/>
</dbReference>
<evidence type="ECO:0000256" key="17">
    <source>
        <dbReference type="PIRSR" id="PIRSR600823-3"/>
    </source>
</evidence>
<dbReference type="GO" id="GO:0006979">
    <property type="term" value="P:response to oxidative stress"/>
    <property type="evidence" value="ECO:0007669"/>
    <property type="project" value="UniProtKB-UniRule"/>
</dbReference>
<protein>
    <recommendedName>
        <fullName evidence="4 20">Peroxidase</fullName>
        <ecNumber evidence="4 20">1.11.1.7</ecNumber>
    </recommendedName>
</protein>
<dbReference type="PROSITE" id="PS50873">
    <property type="entry name" value="PEROXIDASE_4"/>
    <property type="match status" value="1"/>
</dbReference>
<dbReference type="Gene3D" id="1.10.520.10">
    <property type="match status" value="1"/>
</dbReference>
<keyword evidence="6 20" id="KW-0575">Peroxidase</keyword>
<feature type="site" description="Transition state stabilizer" evidence="18">
    <location>
        <position position="70"/>
    </location>
</feature>
<dbReference type="SUPFAM" id="SSF48113">
    <property type="entry name" value="Heme-dependent peroxidases"/>
    <property type="match status" value="1"/>
</dbReference>
<feature type="chain" id="PRO_5044532423" description="Peroxidase" evidence="20">
    <location>
        <begin position="33"/>
        <end position="334"/>
    </location>
</feature>
<evidence type="ECO:0000256" key="7">
    <source>
        <dbReference type="ARBA" id="ARBA00022617"/>
    </source>
</evidence>
<dbReference type="InterPro" id="IPR000823">
    <property type="entry name" value="Peroxidase_pln"/>
</dbReference>
<dbReference type="FunFam" id="1.10.420.10:FF:000010">
    <property type="entry name" value="Peroxidase"/>
    <property type="match status" value="1"/>
</dbReference>
<feature type="disulfide bond" evidence="19">
    <location>
        <begin position="43"/>
        <end position="120"/>
    </location>
</feature>
<evidence type="ECO:0000256" key="11">
    <source>
        <dbReference type="ARBA" id="ARBA00023002"/>
    </source>
</evidence>
<dbReference type="CDD" id="cd00693">
    <property type="entry name" value="secretory_peroxidase"/>
    <property type="match status" value="1"/>
</dbReference>
<feature type="disulfide bond" evidence="19">
    <location>
        <begin position="204"/>
        <end position="236"/>
    </location>
</feature>
<keyword evidence="14 20" id="KW-0376">Hydrogen peroxide</keyword>
<evidence type="ECO:0000256" key="3">
    <source>
        <dbReference type="ARBA" id="ARBA00006873"/>
    </source>
</evidence>
<comment type="function">
    <text evidence="2">Removal of H(2)O(2), oxidation of toxic reductants, biosynthesis and degradation of lignin, suberization, auxin catabolism, response to environmental stresses such as wounding, pathogen attack and oxidative stress. These functions might be dependent on each isozyme/isoform in each plant tissue.</text>
</comment>
<dbReference type="AlphaFoldDB" id="A0ABC8QNH9"/>
<evidence type="ECO:0000256" key="6">
    <source>
        <dbReference type="ARBA" id="ARBA00022559"/>
    </source>
</evidence>
<dbReference type="PRINTS" id="PR00458">
    <property type="entry name" value="PEROXIDASE"/>
</dbReference>
<comment type="similarity">
    <text evidence="3">Belongs to the peroxidase family. Ascorbate peroxidase subfamily.</text>
</comment>
<evidence type="ECO:0000256" key="16">
    <source>
        <dbReference type="PIRSR" id="PIRSR600823-2"/>
    </source>
</evidence>
<feature type="binding site" evidence="17">
    <location>
        <position position="94"/>
    </location>
    <ligand>
        <name>Ca(2+)</name>
        <dbReference type="ChEBI" id="CHEBI:29108"/>
        <label>1</label>
    </ligand>
</feature>
<keyword evidence="13 19" id="KW-1015">Disulfide bond</keyword>
<comment type="cofactor">
    <cofactor evidence="17 20">
        <name>heme b</name>
        <dbReference type="ChEBI" id="CHEBI:60344"/>
    </cofactor>
    <text evidence="17 20">Binds 1 heme b (iron(II)-protoporphyrin IX) group per subunit.</text>
</comment>
<evidence type="ECO:0000256" key="18">
    <source>
        <dbReference type="PIRSR" id="PIRSR600823-4"/>
    </source>
</evidence>
<evidence type="ECO:0000256" key="14">
    <source>
        <dbReference type="ARBA" id="ARBA00023324"/>
    </source>
</evidence>
<comment type="cofactor">
    <cofactor evidence="17 20">
        <name>Ca(2+)</name>
        <dbReference type="ChEBI" id="CHEBI:29108"/>
    </cofactor>
    <text evidence="17 20">Binds 2 calcium ions per subunit.</text>
</comment>
<feature type="binding site" evidence="17">
    <location>
        <position position="249"/>
    </location>
    <ligand>
        <name>Ca(2+)</name>
        <dbReference type="ChEBI" id="CHEBI:29108"/>
        <label>2</label>
    </ligand>
</feature>
<evidence type="ECO:0000256" key="12">
    <source>
        <dbReference type="ARBA" id="ARBA00023004"/>
    </source>
</evidence>
<feature type="binding site" evidence="17">
    <location>
        <position position="198"/>
    </location>
    <ligand>
        <name>Ca(2+)</name>
        <dbReference type="ChEBI" id="CHEBI:29108"/>
        <label>2</label>
    </ligand>
</feature>
<comment type="catalytic activity">
    <reaction evidence="1 20">
        <text>2 a phenolic donor + H2O2 = 2 a phenolic radical donor + 2 H2O</text>
        <dbReference type="Rhea" id="RHEA:56136"/>
        <dbReference type="ChEBI" id="CHEBI:15377"/>
        <dbReference type="ChEBI" id="CHEBI:16240"/>
        <dbReference type="ChEBI" id="CHEBI:139520"/>
        <dbReference type="ChEBI" id="CHEBI:139521"/>
        <dbReference type="EC" id="1.11.1.7"/>
    </reaction>
</comment>
<gene>
    <name evidence="22" type="ORF">ILEXP_LOCUS1186</name>
</gene>
<dbReference type="FunFam" id="1.10.520.10:FF:000008">
    <property type="entry name" value="Peroxidase"/>
    <property type="match status" value="1"/>
</dbReference>
<feature type="disulfide bond" evidence="19">
    <location>
        <begin position="76"/>
        <end position="81"/>
    </location>
</feature>
<dbReference type="Pfam" id="PF00141">
    <property type="entry name" value="peroxidase"/>
    <property type="match status" value="1"/>
</dbReference>
<dbReference type="Proteomes" id="UP001642360">
    <property type="component" value="Unassembled WGS sequence"/>
</dbReference>
<keyword evidence="7 20" id="KW-0349">Heme</keyword>
<keyword evidence="23" id="KW-1185">Reference proteome</keyword>
<feature type="binding site" description="axial binding residue" evidence="17">
    <location>
        <position position="197"/>
    </location>
    <ligand>
        <name>heme b</name>
        <dbReference type="ChEBI" id="CHEBI:60344"/>
    </ligand>
    <ligandPart>
        <name>Fe</name>
        <dbReference type="ChEBI" id="CHEBI:18248"/>
    </ligandPart>
</feature>
<evidence type="ECO:0000256" key="1">
    <source>
        <dbReference type="ARBA" id="ARBA00000189"/>
    </source>
</evidence>
<evidence type="ECO:0000256" key="8">
    <source>
        <dbReference type="ARBA" id="ARBA00022723"/>
    </source>
</evidence>
<evidence type="ECO:0000256" key="4">
    <source>
        <dbReference type="ARBA" id="ARBA00012313"/>
    </source>
</evidence>
<organism evidence="22 23">
    <name type="scientific">Ilex paraguariensis</name>
    <name type="common">yerba mate</name>
    <dbReference type="NCBI Taxonomy" id="185542"/>
    <lineage>
        <taxon>Eukaryota</taxon>
        <taxon>Viridiplantae</taxon>
        <taxon>Streptophyta</taxon>
        <taxon>Embryophyta</taxon>
        <taxon>Tracheophyta</taxon>
        <taxon>Spermatophyta</taxon>
        <taxon>Magnoliopsida</taxon>
        <taxon>eudicotyledons</taxon>
        <taxon>Gunneridae</taxon>
        <taxon>Pentapetalae</taxon>
        <taxon>asterids</taxon>
        <taxon>campanulids</taxon>
        <taxon>Aquifoliales</taxon>
        <taxon>Aquifoliaceae</taxon>
        <taxon>Ilex</taxon>
    </lineage>
</organism>
<evidence type="ECO:0000256" key="20">
    <source>
        <dbReference type="RuleBase" id="RU362060"/>
    </source>
</evidence>
<feature type="binding site" evidence="17">
    <location>
        <position position="84"/>
    </location>
    <ligand>
        <name>Ca(2+)</name>
        <dbReference type="ChEBI" id="CHEBI:29108"/>
        <label>1</label>
    </ligand>
</feature>
<dbReference type="InterPro" id="IPR002016">
    <property type="entry name" value="Haem_peroxidase"/>
</dbReference>
<feature type="binding site" evidence="17">
    <location>
        <position position="75"/>
    </location>
    <ligand>
        <name>Ca(2+)</name>
        <dbReference type="ChEBI" id="CHEBI:29108"/>
        <label>1</label>
    </ligand>
</feature>
<dbReference type="EC" id="1.11.1.7" evidence="4 20"/>
<comment type="similarity">
    <text evidence="20">Belongs to the peroxidase family. Classical plant (class III) peroxidase subfamily.</text>
</comment>
<dbReference type="InterPro" id="IPR019793">
    <property type="entry name" value="Peroxidases_heam-ligand_BS"/>
</dbReference>
<dbReference type="GO" id="GO:0020037">
    <property type="term" value="F:heme binding"/>
    <property type="evidence" value="ECO:0007669"/>
    <property type="project" value="UniProtKB-UniRule"/>
</dbReference>
<feature type="binding site" evidence="17">
    <location>
        <position position="80"/>
    </location>
    <ligand>
        <name>Ca(2+)</name>
        <dbReference type="ChEBI" id="CHEBI:29108"/>
        <label>1</label>
    </ligand>
</feature>
<dbReference type="Gene3D" id="1.10.420.10">
    <property type="entry name" value="Peroxidase, domain 2"/>
    <property type="match status" value="1"/>
</dbReference>
<reference evidence="22 23" key="1">
    <citation type="submission" date="2024-02" db="EMBL/GenBank/DDBJ databases">
        <authorList>
            <person name="Vignale AGUSTIN F."/>
            <person name="Sosa J E."/>
            <person name="Modenutti C."/>
        </authorList>
    </citation>
    <scope>NUCLEOTIDE SEQUENCE [LARGE SCALE GENOMIC DNA]</scope>
</reference>
<dbReference type="EMBL" id="CAUOFW020000381">
    <property type="protein sequence ID" value="CAK9134253.1"/>
    <property type="molecule type" value="Genomic_DNA"/>
</dbReference>
<feature type="domain" description="Plant heme peroxidase family profile" evidence="21">
    <location>
        <begin position="33"/>
        <end position="334"/>
    </location>
</feature>
<dbReference type="PROSITE" id="PS00435">
    <property type="entry name" value="PEROXIDASE_1"/>
    <property type="match status" value="1"/>
</dbReference>
<evidence type="ECO:0000313" key="23">
    <source>
        <dbReference type="Proteomes" id="UP001642360"/>
    </source>
</evidence>
<comment type="subcellular location">
    <subcellularLocation>
        <location evidence="20">Secreted</location>
    </subcellularLocation>
</comment>
<dbReference type="GO" id="GO:0042744">
    <property type="term" value="P:hydrogen peroxide catabolic process"/>
    <property type="evidence" value="ECO:0007669"/>
    <property type="project" value="UniProtKB-KW"/>
</dbReference>
<evidence type="ECO:0000313" key="22">
    <source>
        <dbReference type="EMBL" id="CAK9134253.1"/>
    </source>
</evidence>
<evidence type="ECO:0000256" key="15">
    <source>
        <dbReference type="PIRSR" id="PIRSR600823-1"/>
    </source>
</evidence>
<keyword evidence="5 20" id="KW-0964">Secreted</keyword>
<evidence type="ECO:0000256" key="9">
    <source>
        <dbReference type="ARBA" id="ARBA00022729"/>
    </source>
</evidence>
<accession>A0ABC8QNH9</accession>
<dbReference type="PRINTS" id="PR00461">
    <property type="entry name" value="PLPEROXIDASE"/>
</dbReference>
<feature type="binding site" evidence="16">
    <location>
        <position position="167"/>
    </location>
    <ligand>
        <name>substrate</name>
    </ligand>
</feature>
<dbReference type="PROSITE" id="PS00436">
    <property type="entry name" value="PEROXIDASE_2"/>
    <property type="match status" value="1"/>
</dbReference>
<sequence>MGLPALNMLICNGKVFLLALILCYLQFGVSEGQLKVGFYSQTCPNVESIVKTIVRDATLTNPRMAPMLLRLHFHDCFVEGCDGSILIDNVEDPEKRAFGHQGLGGFAEIENAKAKLEAECPGVVSCADIVALAARDAIVLSGGLSYQVETGRRDGRVSSESLAADMPDVNDPIQTLKSKFMNKGLSEKELVLLTGAHTIGTTACFFMSKRLYNFTGINDADPEINPDFLPSLRTQCLINGNVNIRIPLDALSNEKFDDQSLRNIKNGTAVLASDARLYDDSITKQVIDSYVGFLRPVSGPLFVQDFPMAMVKMGRIGVKTGLEGEIRRICSSFN</sequence>
<keyword evidence="9 20" id="KW-0732">Signal</keyword>